<reference evidence="2" key="2">
    <citation type="journal article" date="2008" name="Nucleic Acids Res.">
        <title>The rice annotation project database (RAP-DB): 2008 update.</title>
        <authorList>
            <consortium name="The rice annotation project (RAP)"/>
        </authorList>
    </citation>
    <scope>GENOME REANNOTATION</scope>
    <source>
        <strain evidence="2">cv. Nipponbare</strain>
    </source>
</reference>
<gene>
    <name evidence="1" type="ordered locus">Os08g0441800</name>
</gene>
<dbReference type="Proteomes" id="UP000000763">
    <property type="component" value="Chromosome 8"/>
</dbReference>
<sequence>CAVCDMGYSQCNGDHTVFYKHRGTYITILAVYVDDIVITGDDVEEIRCLKEWTPKCRRIL</sequence>
<accession>Q0J5D9</accession>
<organism evidence="1 2">
    <name type="scientific">Oryza sativa subsp. japonica</name>
    <name type="common">Rice</name>
    <dbReference type="NCBI Taxonomy" id="39947"/>
    <lineage>
        <taxon>Eukaryota</taxon>
        <taxon>Viridiplantae</taxon>
        <taxon>Streptophyta</taxon>
        <taxon>Embryophyta</taxon>
        <taxon>Tracheophyta</taxon>
        <taxon>Spermatophyta</taxon>
        <taxon>Magnoliopsida</taxon>
        <taxon>Liliopsida</taxon>
        <taxon>Poales</taxon>
        <taxon>Poaceae</taxon>
        <taxon>BOP clade</taxon>
        <taxon>Oryzoideae</taxon>
        <taxon>Oryzeae</taxon>
        <taxon>Oryzinae</taxon>
        <taxon>Oryza</taxon>
        <taxon>Oryza sativa</taxon>
    </lineage>
</organism>
<proteinExistence type="predicted"/>
<dbReference type="EMBL" id="AP008214">
    <property type="protein sequence ID" value="BAF23826.1"/>
    <property type="molecule type" value="Genomic_DNA"/>
</dbReference>
<protein>
    <submittedName>
        <fullName evidence="1">Os08g0441800 protein</fullName>
    </submittedName>
</protein>
<name>Q0J5D9_ORYSJ</name>
<evidence type="ECO:0000313" key="2">
    <source>
        <dbReference type="Proteomes" id="UP000000763"/>
    </source>
</evidence>
<evidence type="ECO:0000313" key="1">
    <source>
        <dbReference type="EMBL" id="BAF23826.1"/>
    </source>
</evidence>
<dbReference type="AlphaFoldDB" id="Q0J5D9"/>
<reference evidence="1 2" key="1">
    <citation type="journal article" date="2005" name="Nature">
        <title>The map-based sequence of the rice genome.</title>
        <authorList>
            <consortium name="International rice genome sequencing project (IRGSP)"/>
            <person name="Matsumoto T."/>
            <person name="Wu J."/>
            <person name="Kanamori H."/>
            <person name="Katayose Y."/>
            <person name="Fujisawa M."/>
            <person name="Namiki N."/>
            <person name="Mizuno H."/>
            <person name="Yamamoto K."/>
            <person name="Antonio B.A."/>
            <person name="Baba T."/>
            <person name="Sakata K."/>
            <person name="Nagamura Y."/>
            <person name="Aoki H."/>
            <person name="Arikawa K."/>
            <person name="Arita K."/>
            <person name="Bito T."/>
            <person name="Chiden Y."/>
            <person name="Fujitsuka N."/>
            <person name="Fukunaka R."/>
            <person name="Hamada M."/>
            <person name="Harada C."/>
            <person name="Hayashi A."/>
            <person name="Hijishita S."/>
            <person name="Honda M."/>
            <person name="Hosokawa S."/>
            <person name="Ichikawa Y."/>
            <person name="Idonuma A."/>
            <person name="Iijima M."/>
            <person name="Ikeda M."/>
            <person name="Ikeno M."/>
            <person name="Ito K."/>
            <person name="Ito S."/>
            <person name="Ito T."/>
            <person name="Ito Y."/>
            <person name="Ito Y."/>
            <person name="Iwabuchi A."/>
            <person name="Kamiya K."/>
            <person name="Karasawa W."/>
            <person name="Kurita K."/>
            <person name="Katagiri S."/>
            <person name="Kikuta A."/>
            <person name="Kobayashi H."/>
            <person name="Kobayashi N."/>
            <person name="Machita K."/>
            <person name="Maehara T."/>
            <person name="Masukawa M."/>
            <person name="Mizubayashi T."/>
            <person name="Mukai Y."/>
            <person name="Nagasaki H."/>
            <person name="Nagata Y."/>
            <person name="Naito S."/>
            <person name="Nakashima M."/>
            <person name="Nakama Y."/>
            <person name="Nakamichi Y."/>
            <person name="Nakamura M."/>
            <person name="Meguro A."/>
            <person name="Negishi M."/>
            <person name="Ohta I."/>
            <person name="Ohta T."/>
            <person name="Okamoto M."/>
            <person name="Ono N."/>
            <person name="Saji S."/>
            <person name="Sakaguchi M."/>
            <person name="Sakai K."/>
            <person name="Shibata M."/>
            <person name="Shimokawa T."/>
            <person name="Song J."/>
            <person name="Takazaki Y."/>
            <person name="Terasawa K."/>
            <person name="Tsugane M."/>
            <person name="Tsuji K."/>
            <person name="Ueda S."/>
            <person name="Waki K."/>
            <person name="Yamagata H."/>
            <person name="Yamamoto M."/>
            <person name="Yamamoto S."/>
            <person name="Yamane H."/>
            <person name="Yoshiki S."/>
            <person name="Yoshihara R."/>
            <person name="Yukawa K."/>
            <person name="Zhong H."/>
            <person name="Yano M."/>
            <person name="Yuan Q."/>
            <person name="Ouyang S."/>
            <person name="Liu J."/>
            <person name="Jones K.M."/>
            <person name="Gansberger K."/>
            <person name="Moffat K."/>
            <person name="Hill J."/>
            <person name="Bera J."/>
            <person name="Fadrosh D."/>
            <person name="Jin S."/>
            <person name="Johri S."/>
            <person name="Kim M."/>
            <person name="Overton L."/>
            <person name="Reardon M."/>
            <person name="Tsitrin T."/>
            <person name="Vuong H."/>
            <person name="Weaver B."/>
            <person name="Ciecko A."/>
            <person name="Tallon L."/>
            <person name="Jackson J."/>
            <person name="Pai G."/>
            <person name="Aken S.V."/>
            <person name="Utterback T."/>
            <person name="Reidmuller S."/>
            <person name="Feldblyum T."/>
            <person name="Hsiao J."/>
            <person name="Zismann V."/>
            <person name="Iobst S."/>
            <person name="de Vazeille A.R."/>
            <person name="Buell C.R."/>
            <person name="Ying K."/>
            <person name="Li Y."/>
            <person name="Lu T."/>
            <person name="Huang Y."/>
            <person name="Zhao Q."/>
            <person name="Feng Q."/>
            <person name="Zhang L."/>
            <person name="Zhu J."/>
            <person name="Weng Q."/>
            <person name="Mu J."/>
            <person name="Lu Y."/>
            <person name="Fan D."/>
            <person name="Liu Y."/>
            <person name="Guan J."/>
            <person name="Zhang Y."/>
            <person name="Yu S."/>
            <person name="Liu X."/>
            <person name="Zhang Y."/>
            <person name="Hong G."/>
            <person name="Han B."/>
            <person name="Choisne N."/>
            <person name="Demange N."/>
            <person name="Orjeda G."/>
            <person name="Samain S."/>
            <person name="Cattolico L."/>
            <person name="Pelletier E."/>
            <person name="Couloux A."/>
            <person name="Segurens B."/>
            <person name="Wincker P."/>
            <person name="D'Hont A."/>
            <person name="Scarpelli C."/>
            <person name="Weissenbach J."/>
            <person name="Salanoubat M."/>
            <person name="Quetier F."/>
            <person name="Yu Y."/>
            <person name="Kim H.R."/>
            <person name="Rambo T."/>
            <person name="Currie J."/>
            <person name="Collura K."/>
            <person name="Luo M."/>
            <person name="Yang T."/>
            <person name="Ammiraju J.S.S."/>
            <person name="Engler F."/>
            <person name="Soderlund C."/>
            <person name="Wing R.A."/>
            <person name="Palmer L.E."/>
            <person name="de la Bastide M."/>
            <person name="Spiegel L."/>
            <person name="Nascimento L."/>
            <person name="Zutavern T."/>
            <person name="O'Shaughnessy A."/>
            <person name="Dike S."/>
            <person name="Dedhia N."/>
            <person name="Preston R."/>
            <person name="Balija V."/>
            <person name="McCombie W.R."/>
            <person name="Chow T."/>
            <person name="Chen H."/>
            <person name="Chung M."/>
            <person name="Chen C."/>
            <person name="Shaw J."/>
            <person name="Wu H."/>
            <person name="Hsiao K."/>
            <person name="Chao Y."/>
            <person name="Chu M."/>
            <person name="Cheng C."/>
            <person name="Hour A."/>
            <person name="Lee P."/>
            <person name="Lin S."/>
            <person name="Lin Y."/>
            <person name="Liou J."/>
            <person name="Liu S."/>
            <person name="Hsing Y."/>
            <person name="Raghuvanshi S."/>
            <person name="Mohanty A."/>
            <person name="Bharti A.K."/>
            <person name="Gaur A."/>
            <person name="Gupta V."/>
            <person name="Kumar D."/>
            <person name="Ravi V."/>
            <person name="Vij S."/>
            <person name="Kapur A."/>
            <person name="Khurana P."/>
            <person name="Khurana P."/>
            <person name="Khurana J.P."/>
            <person name="Tyagi A.K."/>
            <person name="Gaikwad K."/>
            <person name="Singh A."/>
            <person name="Dalal V."/>
            <person name="Srivastava S."/>
            <person name="Dixit A."/>
            <person name="Pal A.K."/>
            <person name="Ghazi I.A."/>
            <person name="Yadav M."/>
            <person name="Pandit A."/>
            <person name="Bhargava A."/>
            <person name="Sureshbabu K."/>
            <person name="Batra K."/>
            <person name="Sharma T.R."/>
            <person name="Mohapatra T."/>
            <person name="Singh N.K."/>
            <person name="Messing J."/>
            <person name="Nelson A.B."/>
            <person name="Fuks G."/>
            <person name="Kavchok S."/>
            <person name="Keizer G."/>
            <person name="Linton E."/>
            <person name="Llaca V."/>
            <person name="Song R."/>
            <person name="Tanyolac B."/>
            <person name="Young S."/>
            <person name="Ho-Il K."/>
            <person name="Hahn J.H."/>
            <person name="Sangsakoo G."/>
            <person name="Vanavichit A."/>
            <person name="de Mattos Luiz.A.T."/>
            <person name="Zimmer P.D."/>
            <person name="Malone G."/>
            <person name="Dellagostin O."/>
            <person name="de Oliveira A.C."/>
            <person name="Bevan M."/>
            <person name="Bancroft I."/>
            <person name="Minx P."/>
            <person name="Cordum H."/>
            <person name="Wilson R."/>
            <person name="Cheng Z."/>
            <person name="Jin W."/>
            <person name="Jiang J."/>
            <person name="Leong S.A."/>
            <person name="Iwama H."/>
            <person name="Gojobori T."/>
            <person name="Itoh T."/>
            <person name="Niimura Y."/>
            <person name="Fujii Y."/>
            <person name="Habara T."/>
            <person name="Sakai H."/>
            <person name="Sato Y."/>
            <person name="Wilson G."/>
            <person name="Kumar K."/>
            <person name="McCouch S."/>
            <person name="Juretic N."/>
            <person name="Hoen D."/>
            <person name="Wright S."/>
            <person name="Bruskiewich R."/>
            <person name="Bureau T."/>
            <person name="Miyao A."/>
            <person name="Hirochika H."/>
            <person name="Nishikawa T."/>
            <person name="Kadowaki K."/>
            <person name="Sugiura M."/>
            <person name="Burr B."/>
            <person name="Sasaki T."/>
        </authorList>
    </citation>
    <scope>NUCLEOTIDE SEQUENCE [LARGE SCALE GENOMIC DNA]</scope>
    <source>
        <strain evidence="2">cv. Nipponbare</strain>
    </source>
</reference>
<dbReference type="KEGG" id="dosa:Os08g0441800"/>
<feature type="non-terminal residue" evidence="1">
    <location>
        <position position="1"/>
    </location>
</feature>